<comment type="caution">
    <text evidence="13">The sequence shown here is derived from an EMBL/GenBank/DDBJ whole genome shotgun (WGS) entry which is preliminary data.</text>
</comment>
<feature type="transmembrane region" description="Helical" evidence="12">
    <location>
        <begin position="32"/>
        <end position="54"/>
    </location>
</feature>
<comment type="catalytic activity">
    <reaction evidence="11">
        <text>fluoride(in) = fluoride(out)</text>
        <dbReference type="Rhea" id="RHEA:76159"/>
        <dbReference type="ChEBI" id="CHEBI:17051"/>
    </reaction>
    <physiologicalReaction direction="left-to-right" evidence="11">
        <dbReference type="Rhea" id="RHEA:76160"/>
    </physiologicalReaction>
</comment>
<evidence type="ECO:0000256" key="6">
    <source>
        <dbReference type="ARBA" id="ARBA00023053"/>
    </source>
</evidence>
<comment type="function">
    <text evidence="12">Fluoride-specific ion channel. Important for reducing fluoride concentration in the cell, thus reducing its toxicity.</text>
</comment>
<keyword evidence="6 12" id="KW-0915">Sodium</keyword>
<keyword evidence="12" id="KW-0479">Metal-binding</keyword>
<sequence>MAFLYVFLGAGLGGMARHGVNLLALRAFGGALPVGTFAVNVLGSLAMGLIAGLFALKAGAPQGLRLFLTTGILGGFTTFSAFSLDVAVLAERGEPVQALAYAVLSVVLSIGALFLGLFLARHVL</sequence>
<evidence type="ECO:0000313" key="13">
    <source>
        <dbReference type="EMBL" id="MBH0237639.1"/>
    </source>
</evidence>
<evidence type="ECO:0000256" key="12">
    <source>
        <dbReference type="HAMAP-Rule" id="MF_00454"/>
    </source>
</evidence>
<accession>A0A931MZ49</accession>
<evidence type="ECO:0000256" key="9">
    <source>
        <dbReference type="ARBA" id="ARBA00023303"/>
    </source>
</evidence>
<dbReference type="AlphaFoldDB" id="A0A931MZ49"/>
<keyword evidence="14" id="KW-1185">Reference proteome</keyword>
<dbReference type="GO" id="GO:0046872">
    <property type="term" value="F:metal ion binding"/>
    <property type="evidence" value="ECO:0007669"/>
    <property type="project" value="UniProtKB-KW"/>
</dbReference>
<keyword evidence="8 12" id="KW-0472">Membrane</keyword>
<feature type="binding site" evidence="12">
    <location>
        <position position="74"/>
    </location>
    <ligand>
        <name>Na(+)</name>
        <dbReference type="ChEBI" id="CHEBI:29101"/>
        <note>structural</note>
    </ligand>
</feature>
<reference evidence="13" key="1">
    <citation type="submission" date="2020-12" db="EMBL/GenBank/DDBJ databases">
        <title>Methylobrevis albus sp. nov., isolated from fresh water lack sediment.</title>
        <authorList>
            <person name="Zou Q."/>
        </authorList>
    </citation>
    <scope>NUCLEOTIDE SEQUENCE</scope>
    <source>
        <strain evidence="13">L22</strain>
    </source>
</reference>
<feature type="transmembrane region" description="Helical" evidence="12">
    <location>
        <begin position="66"/>
        <end position="90"/>
    </location>
</feature>
<feature type="binding site" evidence="12">
    <location>
        <position position="77"/>
    </location>
    <ligand>
        <name>Na(+)</name>
        <dbReference type="ChEBI" id="CHEBI:29101"/>
        <note>structural</note>
    </ligand>
</feature>
<evidence type="ECO:0000256" key="5">
    <source>
        <dbReference type="ARBA" id="ARBA00022989"/>
    </source>
</evidence>
<gene>
    <name evidence="12 13" type="primary">crcB</name>
    <name evidence="12" type="synonym">fluC</name>
    <name evidence="13" type="ORF">I5731_07400</name>
</gene>
<evidence type="ECO:0000256" key="7">
    <source>
        <dbReference type="ARBA" id="ARBA00023065"/>
    </source>
</evidence>
<feature type="transmembrane region" description="Helical" evidence="12">
    <location>
        <begin position="96"/>
        <end position="120"/>
    </location>
</feature>
<dbReference type="PANTHER" id="PTHR28259:SF1">
    <property type="entry name" value="FLUORIDE EXPORT PROTEIN 1-RELATED"/>
    <property type="match status" value="1"/>
</dbReference>
<evidence type="ECO:0000256" key="8">
    <source>
        <dbReference type="ARBA" id="ARBA00023136"/>
    </source>
</evidence>
<comment type="similarity">
    <text evidence="10 12">Belongs to the fluoride channel Fluc/FEX (TC 1.A.43) family.</text>
</comment>
<evidence type="ECO:0000256" key="2">
    <source>
        <dbReference type="ARBA" id="ARBA00022475"/>
    </source>
</evidence>
<dbReference type="Proteomes" id="UP000631694">
    <property type="component" value="Unassembled WGS sequence"/>
</dbReference>
<dbReference type="EMBL" id="JADZLT010000049">
    <property type="protein sequence ID" value="MBH0237639.1"/>
    <property type="molecule type" value="Genomic_DNA"/>
</dbReference>
<dbReference type="NCBIfam" id="TIGR00494">
    <property type="entry name" value="crcB"/>
    <property type="match status" value="1"/>
</dbReference>
<proteinExistence type="inferred from homology"/>
<dbReference type="GO" id="GO:0062054">
    <property type="term" value="F:fluoride channel activity"/>
    <property type="evidence" value="ECO:0007669"/>
    <property type="project" value="UniProtKB-UniRule"/>
</dbReference>
<dbReference type="HAMAP" id="MF_00454">
    <property type="entry name" value="FluC"/>
    <property type="match status" value="1"/>
</dbReference>
<keyword evidence="3" id="KW-0997">Cell inner membrane</keyword>
<evidence type="ECO:0000256" key="10">
    <source>
        <dbReference type="ARBA" id="ARBA00035120"/>
    </source>
</evidence>
<dbReference type="GO" id="GO:0140114">
    <property type="term" value="P:cellular detoxification of fluoride"/>
    <property type="evidence" value="ECO:0007669"/>
    <property type="project" value="UniProtKB-UniRule"/>
</dbReference>
<comment type="subcellular location">
    <subcellularLocation>
        <location evidence="1 12">Cell membrane</location>
        <topology evidence="1 12">Multi-pass membrane protein</topology>
    </subcellularLocation>
</comment>
<keyword evidence="2 12" id="KW-1003">Cell membrane</keyword>
<protein>
    <recommendedName>
        <fullName evidence="12">Fluoride-specific ion channel FluC</fullName>
    </recommendedName>
</protein>
<evidence type="ECO:0000256" key="11">
    <source>
        <dbReference type="ARBA" id="ARBA00035585"/>
    </source>
</evidence>
<keyword evidence="7 12" id="KW-0406">Ion transport</keyword>
<dbReference type="PANTHER" id="PTHR28259">
    <property type="entry name" value="FLUORIDE EXPORT PROTEIN 1-RELATED"/>
    <property type="match status" value="1"/>
</dbReference>
<evidence type="ECO:0000256" key="4">
    <source>
        <dbReference type="ARBA" id="ARBA00022692"/>
    </source>
</evidence>
<evidence type="ECO:0000313" key="14">
    <source>
        <dbReference type="Proteomes" id="UP000631694"/>
    </source>
</evidence>
<dbReference type="RefSeq" id="WP_197310729.1">
    <property type="nucleotide sequence ID" value="NZ_JADZLT010000049.1"/>
</dbReference>
<comment type="activity regulation">
    <text evidence="12">Na(+) is not transported, but it plays an essential structural role and its presence is essential for fluoride channel function.</text>
</comment>
<organism evidence="13 14">
    <name type="scientific">Methylobrevis albus</name>
    <dbReference type="NCBI Taxonomy" id="2793297"/>
    <lineage>
        <taxon>Bacteria</taxon>
        <taxon>Pseudomonadati</taxon>
        <taxon>Pseudomonadota</taxon>
        <taxon>Alphaproteobacteria</taxon>
        <taxon>Hyphomicrobiales</taxon>
        <taxon>Pleomorphomonadaceae</taxon>
        <taxon>Methylobrevis</taxon>
    </lineage>
</organism>
<keyword evidence="9 12" id="KW-0407">Ion channel</keyword>
<keyword evidence="12" id="KW-0813">Transport</keyword>
<dbReference type="NCBIfam" id="NF010794">
    <property type="entry name" value="PRK14198.1"/>
    <property type="match status" value="1"/>
</dbReference>
<name>A0A931MZ49_9HYPH</name>
<evidence type="ECO:0000256" key="1">
    <source>
        <dbReference type="ARBA" id="ARBA00004651"/>
    </source>
</evidence>
<dbReference type="Pfam" id="PF02537">
    <property type="entry name" value="CRCB"/>
    <property type="match status" value="1"/>
</dbReference>
<keyword evidence="4 12" id="KW-0812">Transmembrane</keyword>
<keyword evidence="5 12" id="KW-1133">Transmembrane helix</keyword>
<dbReference type="InterPro" id="IPR003691">
    <property type="entry name" value="FluC"/>
</dbReference>
<dbReference type="GO" id="GO:0005886">
    <property type="term" value="C:plasma membrane"/>
    <property type="evidence" value="ECO:0007669"/>
    <property type="project" value="UniProtKB-SubCell"/>
</dbReference>
<evidence type="ECO:0000256" key="3">
    <source>
        <dbReference type="ARBA" id="ARBA00022519"/>
    </source>
</evidence>